<proteinExistence type="predicted"/>
<comment type="caution">
    <text evidence="1">The sequence shown here is derived from an EMBL/GenBank/DDBJ whole genome shotgun (WGS) entry which is preliminary data.</text>
</comment>
<reference evidence="1 2" key="1">
    <citation type="submission" date="2020-12" db="EMBL/GenBank/DDBJ databases">
        <title>Comparative genomic insights into the epidemiology and virulence of plant pathogenic Pseudomonads from Turkey.</title>
        <authorList>
            <person name="Dillon M."/>
            <person name="Ruiz-Bedoya T."/>
            <person name="Bendalovic-Torma C."/>
            <person name="Guttman K.M."/>
            <person name="Kwak H."/>
            <person name="Middleton M.A."/>
            <person name="Wang P.W."/>
            <person name="Horuz S."/>
            <person name="Aysan Y."/>
            <person name="Guttman D.S."/>
        </authorList>
    </citation>
    <scope>NUCLEOTIDE SEQUENCE [LARGE SCALE GENOMIC DNA]</scope>
    <source>
        <strain evidence="1 2">Marul_2_1</strain>
    </source>
</reference>
<protein>
    <submittedName>
        <fullName evidence="1">Uncharacterized protein</fullName>
    </submittedName>
</protein>
<dbReference type="Proteomes" id="UP000607562">
    <property type="component" value="Unassembled WGS sequence"/>
</dbReference>
<sequence length="324" mass="36880">MDQDYTHFESYEDLLAREGFRPRLEFHPQGERKMSDVLWPYKFLEKVNCGISVCRQLHYHGYLITTSDGLETGIGVDCGRKYFGLKFTRQRQRVDQEVARRQRIRAVKGMIDQLPAMVSTLAQIKADYQDLQDQKQRLMGAIGPGIYAALKQRAEKDGAKITRIVRLIGKDLEAYYATTNKPKGRQDDAPHREELIATLEGLAFVRARMKDVLITNLLEPLQALSKCKPDEVGQWKVRELQKTAKWVGEVPQNLIKVQELIAAGRRFFTSENIANLVHIGAPAGPLAQFVADLKTEEQKRTITAPAISPVRALDSFEEKEEINE</sequence>
<keyword evidence="2" id="KW-1185">Reference proteome</keyword>
<organism evidence="1 2">
    <name type="scientific">Pseudomonas paralactis</name>
    <dbReference type="NCBI Taxonomy" id="1615673"/>
    <lineage>
        <taxon>Bacteria</taxon>
        <taxon>Pseudomonadati</taxon>
        <taxon>Pseudomonadota</taxon>
        <taxon>Gammaproteobacteria</taxon>
        <taxon>Pseudomonadales</taxon>
        <taxon>Pseudomonadaceae</taxon>
        <taxon>Pseudomonas</taxon>
    </lineage>
</organism>
<evidence type="ECO:0000313" key="1">
    <source>
        <dbReference type="EMBL" id="MBI6635057.1"/>
    </source>
</evidence>
<dbReference type="RefSeq" id="WP_198708278.1">
    <property type="nucleotide sequence ID" value="NZ_JAEILM010000070.1"/>
</dbReference>
<evidence type="ECO:0000313" key="2">
    <source>
        <dbReference type="Proteomes" id="UP000607562"/>
    </source>
</evidence>
<name>A0ABS0V461_9PSED</name>
<dbReference type="EMBL" id="JAEILM010000070">
    <property type="protein sequence ID" value="MBI6635057.1"/>
    <property type="molecule type" value="Genomic_DNA"/>
</dbReference>
<accession>A0ABS0V461</accession>
<gene>
    <name evidence="1" type="ORF">YA0871_20540</name>
</gene>